<dbReference type="RefSeq" id="XP_031749278.1">
    <property type="nucleotide sequence ID" value="XM_031893418.1"/>
</dbReference>
<evidence type="ECO:0000256" key="1">
    <source>
        <dbReference type="ARBA" id="ARBA00022670"/>
    </source>
</evidence>
<dbReference type="GeneTree" id="ENSGT00940000161761"/>
<dbReference type="AlphaFoldDB" id="A0A6I8RRV7"/>
<dbReference type="InterPro" id="IPR043504">
    <property type="entry name" value="Peptidase_S1_PA_chymotrypsin"/>
</dbReference>
<dbReference type="AGR" id="Xenbase:XB-GENE-29092975"/>
<keyword evidence="3" id="KW-0720">Serine protease</keyword>
<protein>
    <submittedName>
        <fullName evidence="7 9">Serine protease 27-like</fullName>
    </submittedName>
</protein>
<dbReference type="FunFam" id="2.40.10.10:FF:000039">
    <property type="entry name" value="Brain-specific serine protease 4"/>
    <property type="match status" value="1"/>
</dbReference>
<evidence type="ECO:0000256" key="5">
    <source>
        <dbReference type="SAM" id="SignalP"/>
    </source>
</evidence>
<accession>A0A6I8RRV7</accession>
<name>A0A6I8RRV7_XENTR</name>
<dbReference type="CDD" id="cd00190">
    <property type="entry name" value="Tryp_SPc"/>
    <property type="match status" value="1"/>
</dbReference>
<feature type="chain" id="PRO_5044634165" evidence="5">
    <location>
        <begin position="22"/>
        <end position="329"/>
    </location>
</feature>
<evidence type="ECO:0000259" key="6">
    <source>
        <dbReference type="PROSITE" id="PS50240"/>
    </source>
</evidence>
<reference evidence="7" key="2">
    <citation type="submission" date="2020-05" db="UniProtKB">
        <authorList>
            <consortium name="Ensembl"/>
        </authorList>
    </citation>
    <scope>IDENTIFICATION</scope>
</reference>
<feature type="signal peptide" evidence="5">
    <location>
        <begin position="1"/>
        <end position="21"/>
    </location>
</feature>
<dbReference type="GO" id="GO:0004252">
    <property type="term" value="F:serine-type endopeptidase activity"/>
    <property type="evidence" value="ECO:0007669"/>
    <property type="project" value="InterPro"/>
</dbReference>
<organism evidence="7">
    <name type="scientific">Xenopus tropicalis</name>
    <name type="common">Western clawed frog</name>
    <name type="synonym">Silurana tropicalis</name>
    <dbReference type="NCBI Taxonomy" id="8364"/>
    <lineage>
        <taxon>Eukaryota</taxon>
        <taxon>Metazoa</taxon>
        <taxon>Chordata</taxon>
        <taxon>Craniata</taxon>
        <taxon>Vertebrata</taxon>
        <taxon>Euteleostomi</taxon>
        <taxon>Amphibia</taxon>
        <taxon>Batrachia</taxon>
        <taxon>Anura</taxon>
        <taxon>Pipoidea</taxon>
        <taxon>Pipidae</taxon>
        <taxon>Xenopodinae</taxon>
        <taxon>Xenopus</taxon>
        <taxon>Silurana</taxon>
    </lineage>
</organism>
<dbReference type="PANTHER" id="PTHR24252">
    <property type="entry name" value="ACROSIN-RELATED"/>
    <property type="match status" value="1"/>
</dbReference>
<dbReference type="SMART" id="SM00020">
    <property type="entry name" value="Tryp_SPc"/>
    <property type="match status" value="1"/>
</dbReference>
<keyword evidence="2" id="KW-0378">Hydrolase</keyword>
<dbReference type="KEGG" id="xtr:116407662"/>
<dbReference type="PRINTS" id="PR00722">
    <property type="entry name" value="CHYMOTRYPSIN"/>
</dbReference>
<dbReference type="OMA" id="CHAGEQW"/>
<proteinExistence type="predicted"/>
<evidence type="ECO:0000313" key="10">
    <source>
        <dbReference type="Xenbase" id="XB-GENE-29092975"/>
    </source>
</evidence>
<reference evidence="7" key="1">
    <citation type="journal article" date="2010" name="Science">
        <title>The genome of the Western clawed frog Xenopus tropicalis.</title>
        <authorList>
            <person name="Hellsten U."/>
            <person name="Harland R.M."/>
            <person name="Gilchrist M.J."/>
            <person name="Hendrix D."/>
            <person name="Jurka J."/>
            <person name="Kapitonov V."/>
            <person name="Ovcharenko I."/>
            <person name="Putnam N.H."/>
            <person name="Shu S."/>
            <person name="Taher L."/>
            <person name="Blitz I.L."/>
            <person name="Blumberg B."/>
            <person name="Dichmann D.S."/>
            <person name="Dubchak I."/>
            <person name="Amaya E."/>
            <person name="Detter J.C."/>
            <person name="Fletcher R."/>
            <person name="Gerhard D.S."/>
            <person name="Goodstein D."/>
            <person name="Graves T."/>
            <person name="Grigoriev I.V."/>
            <person name="Grimwood J."/>
            <person name="Kawashima T."/>
            <person name="Lindquist E."/>
            <person name="Lucas S.M."/>
            <person name="Mead P.E."/>
            <person name="Mitros T."/>
            <person name="Ogino H."/>
            <person name="Ohta Y."/>
            <person name="Poliakov A.V."/>
            <person name="Pollet N."/>
            <person name="Robert J."/>
            <person name="Salamov A."/>
            <person name="Sater A.K."/>
            <person name="Schmutz J."/>
            <person name="Terry A."/>
            <person name="Vize P.D."/>
            <person name="Warren W.C."/>
            <person name="Wells D."/>
            <person name="Wills A."/>
            <person name="Wilson R.K."/>
            <person name="Zimmerman L.B."/>
            <person name="Zorn A.M."/>
            <person name="Grainger R."/>
            <person name="Grammer T."/>
            <person name="Khokha M.K."/>
            <person name="Richardson P.M."/>
            <person name="Rokhsar D.S."/>
        </authorList>
    </citation>
    <scope>NUCLEOTIDE SEQUENCE [LARGE SCALE GENOMIC DNA]</scope>
    <source>
        <strain evidence="7">Nigerian</strain>
    </source>
</reference>
<gene>
    <name evidence="7 9 10" type="primary">LOC116407662</name>
</gene>
<dbReference type="SUPFAM" id="SSF50494">
    <property type="entry name" value="Trypsin-like serine proteases"/>
    <property type="match status" value="1"/>
</dbReference>
<keyword evidence="5" id="KW-0732">Signal</keyword>
<evidence type="ECO:0000313" key="9">
    <source>
        <dbReference type="RefSeq" id="XP_031749278.1"/>
    </source>
</evidence>
<dbReference type="PANTHER" id="PTHR24252:SF7">
    <property type="entry name" value="HYALIN"/>
    <property type="match status" value="1"/>
</dbReference>
<feature type="domain" description="Peptidase S1" evidence="6">
    <location>
        <begin position="41"/>
        <end position="277"/>
    </location>
</feature>
<dbReference type="GO" id="GO:0005886">
    <property type="term" value="C:plasma membrane"/>
    <property type="evidence" value="ECO:0000318"/>
    <property type="project" value="GO_Central"/>
</dbReference>
<evidence type="ECO:0000256" key="2">
    <source>
        <dbReference type="ARBA" id="ARBA00022801"/>
    </source>
</evidence>
<evidence type="ECO:0000256" key="4">
    <source>
        <dbReference type="ARBA" id="ARBA00023157"/>
    </source>
</evidence>
<dbReference type="InterPro" id="IPR009003">
    <property type="entry name" value="Peptidase_S1_PA"/>
</dbReference>
<dbReference type="GO" id="GO:0008236">
    <property type="term" value="F:serine-type peptidase activity"/>
    <property type="evidence" value="ECO:0000318"/>
    <property type="project" value="GO_Central"/>
</dbReference>
<keyword evidence="4" id="KW-1015">Disulfide bond</keyword>
<dbReference type="PROSITE" id="PS50240">
    <property type="entry name" value="TRYPSIN_DOM"/>
    <property type="match status" value="1"/>
</dbReference>
<dbReference type="Ensembl" id="ENSXETT00000090967">
    <property type="protein sequence ID" value="ENSXETP00000083305"/>
    <property type="gene ID" value="ENSXETG00000034681"/>
</dbReference>
<dbReference type="GeneID" id="116407662"/>
<evidence type="ECO:0000256" key="3">
    <source>
        <dbReference type="ARBA" id="ARBA00022825"/>
    </source>
</evidence>
<reference evidence="9" key="3">
    <citation type="submission" date="2025-04" db="UniProtKB">
        <authorList>
            <consortium name="RefSeq"/>
        </authorList>
    </citation>
    <scope>IDENTIFICATION</scope>
    <source>
        <strain evidence="9">Nigerian</strain>
        <tissue evidence="9">Liver and blood</tissue>
    </source>
</reference>
<dbReference type="InterPro" id="IPR001314">
    <property type="entry name" value="Peptidase_S1A"/>
</dbReference>
<dbReference type="Proteomes" id="UP000008143">
    <property type="component" value="Chromosome 9"/>
</dbReference>
<dbReference type="InterPro" id="IPR001254">
    <property type="entry name" value="Trypsin_dom"/>
</dbReference>
<dbReference type="Xenbase" id="XB-GENE-29092975">
    <property type="gene designation" value="LOC116407662"/>
</dbReference>
<sequence length="329" mass="36188">MDWFHLIRALLLLNLGIYGFAKEEAKLSKVCGKPVVDRSRIVGGQDSKKGQHPWQAIVWHPSKVRCGGTLISSRYVLTAAQCLESENDTSVIVILGAYNITGNHKEEVSVKVNRIILHHRYNDSDFPYDIALLELSNSVPFTDFILPACLPPFPTEFLPGHSCLVTGWGDTDYDSTKPKPVILQEAGVRLIDLQHCRDLYKLVTNDSIITENMTCAMDIHGKRSFCRGDGGGPLVCHAGEQWFLVGVVSFGYGCGHGIPGVYTSVPAYVDWIKEHISSGGSGWIGSRPGVALNVRSLSAFIFSLCSLFWVSLQNPMFILMLSAATWVGC</sequence>
<keyword evidence="1" id="KW-0645">Protease</keyword>
<evidence type="ECO:0000313" key="8">
    <source>
        <dbReference type="Proteomes" id="UP000008143"/>
    </source>
</evidence>
<keyword evidence="8" id="KW-1185">Reference proteome</keyword>
<dbReference type="Pfam" id="PF00089">
    <property type="entry name" value="Trypsin"/>
    <property type="match status" value="1"/>
</dbReference>
<evidence type="ECO:0000313" key="7">
    <source>
        <dbReference type="Ensembl" id="ENSXETP00000083305"/>
    </source>
</evidence>
<dbReference type="OrthoDB" id="6407006at2759"/>
<dbReference type="GO" id="GO:0006508">
    <property type="term" value="P:proteolysis"/>
    <property type="evidence" value="ECO:0007669"/>
    <property type="project" value="UniProtKB-KW"/>
</dbReference>
<dbReference type="Gene3D" id="2.40.10.10">
    <property type="entry name" value="Trypsin-like serine proteases"/>
    <property type="match status" value="1"/>
</dbReference>
<dbReference type="Bgee" id="ENSXETG00000034681">
    <property type="expression patterns" value="Expressed in intestine and 2 other cell types or tissues"/>
</dbReference>